<dbReference type="InterPro" id="IPR003607">
    <property type="entry name" value="HD/PDEase_dom"/>
</dbReference>
<dbReference type="PANTHER" id="PTHR11373:SF32">
    <property type="entry name" value="DEOXYGUANOSINETRIPHOSPHATE TRIPHOSPHOHYDROLASE"/>
    <property type="match status" value="1"/>
</dbReference>
<dbReference type="InterPro" id="IPR050135">
    <property type="entry name" value="dGTPase-like"/>
</dbReference>
<dbReference type="GO" id="GO:0008832">
    <property type="term" value="F:dGTPase activity"/>
    <property type="evidence" value="ECO:0007669"/>
    <property type="project" value="TreeGrafter"/>
</dbReference>
<comment type="similarity">
    <text evidence="2">Belongs to the dGTPase family. Type 2 subfamily.</text>
</comment>
<evidence type="ECO:0000313" key="5">
    <source>
        <dbReference type="Proteomes" id="UP000254701"/>
    </source>
</evidence>
<proteinExistence type="inferred from homology"/>
<dbReference type="InterPro" id="IPR006674">
    <property type="entry name" value="HD_domain"/>
</dbReference>
<dbReference type="NCBIfam" id="TIGR01353">
    <property type="entry name" value="dGTP_triPase"/>
    <property type="match status" value="1"/>
</dbReference>
<dbReference type="EMBL" id="UFSM01000001">
    <property type="protein sequence ID" value="SUU90003.1"/>
    <property type="molecule type" value="Genomic_DNA"/>
</dbReference>
<dbReference type="SUPFAM" id="SSF109604">
    <property type="entry name" value="HD-domain/PDEase-like"/>
    <property type="match status" value="1"/>
</dbReference>
<dbReference type="InterPro" id="IPR023023">
    <property type="entry name" value="dNTPase_2"/>
</dbReference>
<dbReference type="HAMAP" id="MF_01212">
    <property type="entry name" value="dGTPase_type2"/>
    <property type="match status" value="1"/>
</dbReference>
<dbReference type="PANTHER" id="PTHR11373">
    <property type="entry name" value="DEOXYNUCLEOSIDE TRIPHOSPHATE TRIPHOSPHOHYDROLASE"/>
    <property type="match status" value="1"/>
</dbReference>
<reference evidence="4 5" key="1">
    <citation type="submission" date="2018-06" db="EMBL/GenBank/DDBJ databases">
        <authorList>
            <consortium name="Pathogen Informatics"/>
            <person name="Doyle S."/>
        </authorList>
    </citation>
    <scope>NUCLEOTIDE SEQUENCE [LARGE SCALE GENOMIC DNA]</scope>
    <source>
        <strain evidence="4 5">NCTC10684</strain>
    </source>
</reference>
<dbReference type="OrthoDB" id="9803619at2"/>
<evidence type="ECO:0000256" key="1">
    <source>
        <dbReference type="ARBA" id="ARBA00022801"/>
    </source>
</evidence>
<name>A0A380WLX0_AMIAI</name>
<dbReference type="PROSITE" id="PS51831">
    <property type="entry name" value="HD"/>
    <property type="match status" value="1"/>
</dbReference>
<organism evidence="4 5">
    <name type="scientific">Aminobacter aminovorans</name>
    <name type="common">Chelatobacter heintzii</name>
    <dbReference type="NCBI Taxonomy" id="83263"/>
    <lineage>
        <taxon>Bacteria</taxon>
        <taxon>Pseudomonadati</taxon>
        <taxon>Pseudomonadota</taxon>
        <taxon>Alphaproteobacteria</taxon>
        <taxon>Hyphomicrobiales</taxon>
        <taxon>Phyllobacteriaceae</taxon>
        <taxon>Aminobacter</taxon>
    </lineage>
</organism>
<dbReference type="Pfam" id="PF01966">
    <property type="entry name" value="HD"/>
    <property type="match status" value="1"/>
</dbReference>
<dbReference type="InterPro" id="IPR026875">
    <property type="entry name" value="PHydrolase_assoc_dom"/>
</dbReference>
<dbReference type="Proteomes" id="UP000254701">
    <property type="component" value="Unassembled WGS sequence"/>
</dbReference>
<dbReference type="SMART" id="SM00471">
    <property type="entry name" value="HDc"/>
    <property type="match status" value="1"/>
</dbReference>
<feature type="domain" description="HD" evidence="3">
    <location>
        <begin position="68"/>
        <end position="255"/>
    </location>
</feature>
<evidence type="ECO:0000259" key="3">
    <source>
        <dbReference type="PROSITE" id="PS51831"/>
    </source>
</evidence>
<gene>
    <name evidence="4" type="primary">dgt_1</name>
    <name evidence="4" type="ORF">NCTC10684_03246</name>
</gene>
<sequence>MPARTKLYAKGDWERETAIRPSATLGVEKYRDQARRDYARLIHCPSFRRLQGKTQLFPSHESDFFRNRLTHSLEVAQIAKSIAIRINSTDDFFKKNPVNLDMVEFAGLAHDIGHPPFGHNGEATLDRLMLRYGGFEGNAQTLRLIARIEKKITTEFPSVSQTPRPVDPATFADLRLGLNLTYRTLASILKYDRMIPESKTGREGQGSEKKPVKGYYASEGRLVERIKAHVAPGYAEPFKTIECHIMDVADDIAYSTYDIEDAFKANFLSPLAMISKDDDFKERIASKVRENLGSKLEGLSTAEMAFDVSNVNDILGELFKPLLGLDVKTAQALSRPVTATELSFLIAAHTSAGSQALVEKGYLRTSFTSDLVGRFIRGVKVSPNLSSPSMSKVQLDVDTFKRVETLKHFAFELLIVSPMLKIAEKRGDQIIRTLFECFMADRNLLPADWRELYEAMDNEAWQARVVCDYIAGMSDRYCVEMYARITSENPITIWKPH</sequence>
<accession>A0A380WLX0</accession>
<dbReference type="AlphaFoldDB" id="A0A380WLX0"/>
<dbReference type="Gene3D" id="1.10.3210.10">
    <property type="entry name" value="Hypothetical protein af1432"/>
    <property type="match status" value="2"/>
</dbReference>
<dbReference type="Pfam" id="PF13286">
    <property type="entry name" value="HD_assoc"/>
    <property type="match status" value="1"/>
</dbReference>
<dbReference type="CDD" id="cd00077">
    <property type="entry name" value="HDc"/>
    <property type="match status" value="1"/>
</dbReference>
<evidence type="ECO:0000256" key="2">
    <source>
        <dbReference type="HAMAP-Rule" id="MF_01212"/>
    </source>
</evidence>
<evidence type="ECO:0000313" key="4">
    <source>
        <dbReference type="EMBL" id="SUU90003.1"/>
    </source>
</evidence>
<protein>
    <recommendedName>
        <fullName evidence="2">Deoxyguanosinetriphosphate triphosphohydrolase-like protein</fullName>
    </recommendedName>
</protein>
<dbReference type="RefSeq" id="WP_115733828.1">
    <property type="nucleotide sequence ID" value="NZ_BAAAVY010000002.1"/>
</dbReference>
<keyword evidence="1 2" id="KW-0378">Hydrolase</keyword>
<dbReference type="GO" id="GO:0006203">
    <property type="term" value="P:dGTP catabolic process"/>
    <property type="evidence" value="ECO:0007669"/>
    <property type="project" value="TreeGrafter"/>
</dbReference>
<dbReference type="InterPro" id="IPR006261">
    <property type="entry name" value="dGTPase"/>
</dbReference>